<reference evidence="9 10" key="1">
    <citation type="submission" date="2016-10" db="EMBL/GenBank/DDBJ databases">
        <authorList>
            <person name="de Groot N.N."/>
        </authorList>
    </citation>
    <scope>NUCLEOTIDE SEQUENCE [LARGE SCALE GENOMIC DNA]</scope>
    <source>
        <strain evidence="9 10">CGMCC 1.3430</strain>
    </source>
</reference>
<dbReference type="PANTHER" id="PTHR11910">
    <property type="entry name" value="ATP SYNTHASE DELTA CHAIN"/>
    <property type="match status" value="1"/>
</dbReference>
<dbReference type="OrthoDB" id="9816221at2"/>
<dbReference type="HAMAP" id="MF_01416">
    <property type="entry name" value="ATP_synth_delta_bact"/>
    <property type="match status" value="1"/>
</dbReference>
<dbReference type="STRING" id="152573.SAMN04488051_10564"/>
<dbReference type="InterPro" id="IPR020781">
    <property type="entry name" value="ATPase_OSCP/d_CS"/>
</dbReference>
<dbReference type="GO" id="GO:0005886">
    <property type="term" value="C:plasma membrane"/>
    <property type="evidence" value="ECO:0007669"/>
    <property type="project" value="UniProtKB-SubCell"/>
</dbReference>
<keyword evidence="6 8" id="KW-0139">CF(1)</keyword>
<keyword evidence="7 8" id="KW-0066">ATP synthesis</keyword>
<gene>
    <name evidence="8" type="primary">atpH</name>
    <name evidence="9" type="ORF">SAMN04488051_10564</name>
</gene>
<keyword evidence="3 8" id="KW-0375">Hydrogen ion transport</keyword>
<dbReference type="InterPro" id="IPR026015">
    <property type="entry name" value="ATP_synth_OSCP/delta_N_sf"/>
</dbReference>
<evidence type="ECO:0000256" key="5">
    <source>
        <dbReference type="ARBA" id="ARBA00023136"/>
    </source>
</evidence>
<dbReference type="AlphaFoldDB" id="A0A1H4D4M9"/>
<dbReference type="RefSeq" id="WP_091342755.1">
    <property type="nucleotide sequence ID" value="NZ_FNRM01000005.1"/>
</dbReference>
<dbReference type="Pfam" id="PF00213">
    <property type="entry name" value="OSCP"/>
    <property type="match status" value="1"/>
</dbReference>
<evidence type="ECO:0000256" key="6">
    <source>
        <dbReference type="ARBA" id="ARBA00023196"/>
    </source>
</evidence>
<dbReference type="GO" id="GO:0046933">
    <property type="term" value="F:proton-transporting ATP synthase activity, rotational mechanism"/>
    <property type="evidence" value="ECO:0007669"/>
    <property type="project" value="UniProtKB-UniRule"/>
</dbReference>
<comment type="function">
    <text evidence="8">This protein is part of the stalk that links CF(0) to CF(1). It either transmits conformational changes from CF(0) to CF(1) or is implicated in proton conduction.</text>
</comment>
<comment type="function">
    <text evidence="8">F(1)F(0) ATP synthase produces ATP from ADP in the presence of a proton or sodium gradient. F-type ATPases consist of two structural domains, F(1) containing the extramembraneous catalytic core and F(0) containing the membrane proton channel, linked together by a central stalk and a peripheral stalk. During catalysis, ATP synthesis in the catalytic domain of F(1) is coupled via a rotary mechanism of the central stalk subunits to proton translocation.</text>
</comment>
<keyword evidence="8" id="KW-1003">Cell membrane</keyword>
<dbReference type="NCBIfam" id="TIGR01145">
    <property type="entry name" value="ATP_synt_delta"/>
    <property type="match status" value="1"/>
</dbReference>
<protein>
    <recommendedName>
        <fullName evidence="8">ATP synthase subunit delta</fullName>
    </recommendedName>
    <alternativeName>
        <fullName evidence="8">ATP synthase F(1) sector subunit delta</fullName>
    </alternativeName>
    <alternativeName>
        <fullName evidence="8">F-type ATPase subunit delta</fullName>
        <shortName evidence="8">F-ATPase subunit delta</shortName>
    </alternativeName>
</protein>
<dbReference type="InterPro" id="IPR000711">
    <property type="entry name" value="ATPase_OSCP/dsu"/>
</dbReference>
<keyword evidence="4 8" id="KW-0406">Ion transport</keyword>
<evidence type="ECO:0000256" key="1">
    <source>
        <dbReference type="ARBA" id="ARBA00004370"/>
    </source>
</evidence>
<evidence type="ECO:0000313" key="10">
    <source>
        <dbReference type="Proteomes" id="UP000198773"/>
    </source>
</evidence>
<evidence type="ECO:0000256" key="7">
    <source>
        <dbReference type="ARBA" id="ARBA00023310"/>
    </source>
</evidence>
<keyword evidence="2 8" id="KW-0813">Transport</keyword>
<evidence type="ECO:0000256" key="4">
    <source>
        <dbReference type="ARBA" id="ARBA00023065"/>
    </source>
</evidence>
<evidence type="ECO:0000313" key="9">
    <source>
        <dbReference type="EMBL" id="SEA67561.1"/>
    </source>
</evidence>
<sequence length="177" mass="19445">MSNLTNIARPYAKAAFEYARDNNALSGWQQMLAFAAEVAKDQQMAAFLLSNSTADTQASLFNQVCADQLDQPAQNMIRLMAENQRLLALPEVFVQFTELKDEHEREINVDVIAATELSAAQQEKLAAALSKRLARNVKLNCSVDPNVVGGMLMKAGDMVIDGSIRGKLDRLITTLQS</sequence>
<evidence type="ECO:0000256" key="2">
    <source>
        <dbReference type="ARBA" id="ARBA00022448"/>
    </source>
</evidence>
<dbReference type="EMBL" id="FNRM01000005">
    <property type="protein sequence ID" value="SEA67561.1"/>
    <property type="molecule type" value="Genomic_DNA"/>
</dbReference>
<evidence type="ECO:0000256" key="8">
    <source>
        <dbReference type="HAMAP-Rule" id="MF_01416"/>
    </source>
</evidence>
<keyword evidence="10" id="KW-1185">Reference proteome</keyword>
<dbReference type="PROSITE" id="PS00389">
    <property type="entry name" value="ATPASE_DELTA"/>
    <property type="match status" value="1"/>
</dbReference>
<dbReference type="NCBIfam" id="NF004404">
    <property type="entry name" value="PRK05758.2-5"/>
    <property type="match status" value="1"/>
</dbReference>
<comment type="subcellular location">
    <subcellularLocation>
        <location evidence="8">Cell membrane</location>
        <topology evidence="8">Peripheral membrane protein</topology>
    </subcellularLocation>
    <subcellularLocation>
        <location evidence="1">Membrane</location>
    </subcellularLocation>
</comment>
<keyword evidence="5 8" id="KW-0472">Membrane</keyword>
<dbReference type="NCBIfam" id="NF004402">
    <property type="entry name" value="PRK05758.2-2"/>
    <property type="match status" value="1"/>
</dbReference>
<comment type="similarity">
    <text evidence="8">Belongs to the ATPase delta chain family.</text>
</comment>
<dbReference type="GO" id="GO:0045259">
    <property type="term" value="C:proton-transporting ATP synthase complex"/>
    <property type="evidence" value="ECO:0007669"/>
    <property type="project" value="UniProtKB-KW"/>
</dbReference>
<name>A0A1H4D4M9_ALKAM</name>
<organism evidence="9 10">
    <name type="scientific">Alkalimonas amylolytica</name>
    <dbReference type="NCBI Taxonomy" id="152573"/>
    <lineage>
        <taxon>Bacteria</taxon>
        <taxon>Pseudomonadati</taxon>
        <taxon>Pseudomonadota</taxon>
        <taxon>Gammaproteobacteria</taxon>
        <taxon>Alkalimonas</taxon>
    </lineage>
</organism>
<dbReference type="PRINTS" id="PR00125">
    <property type="entry name" value="ATPASEDELTA"/>
</dbReference>
<proteinExistence type="inferred from homology"/>
<evidence type="ECO:0000256" key="3">
    <source>
        <dbReference type="ARBA" id="ARBA00022781"/>
    </source>
</evidence>
<dbReference type="Gene3D" id="1.10.520.20">
    <property type="entry name" value="N-terminal domain of the delta subunit of the F1F0-ATP synthase"/>
    <property type="match status" value="1"/>
</dbReference>
<dbReference type="Proteomes" id="UP000198773">
    <property type="component" value="Unassembled WGS sequence"/>
</dbReference>
<dbReference type="SUPFAM" id="SSF47928">
    <property type="entry name" value="N-terminal domain of the delta subunit of the F1F0-ATP synthase"/>
    <property type="match status" value="1"/>
</dbReference>
<accession>A0A1H4D4M9</accession>